<dbReference type="EMBL" id="JBHIRY010000006">
    <property type="protein sequence ID" value="MFB5760364.1"/>
    <property type="molecule type" value="Genomic_DNA"/>
</dbReference>
<comment type="caution">
    <text evidence="6">The sequence shown here is derived from an EMBL/GenBank/DDBJ whole genome shotgun (WGS) entry which is preliminary data.</text>
</comment>
<dbReference type="Gene3D" id="1.25.40.10">
    <property type="entry name" value="Tetratricopeptide repeat domain"/>
    <property type="match status" value="1"/>
</dbReference>
<dbReference type="InterPro" id="IPR051938">
    <property type="entry name" value="Apopto_cytoskel_mod"/>
</dbReference>
<dbReference type="Gene3D" id="1.10.287.110">
    <property type="entry name" value="DnaJ domain"/>
    <property type="match status" value="1"/>
</dbReference>
<reference evidence="6 7" key="1">
    <citation type="submission" date="2024-09" db="EMBL/GenBank/DDBJ databases">
        <title>Paenibacillus zeirhizospherea sp. nov., isolated from surface of the maize (Zea mays) roots in a horticulture field, Hungary.</title>
        <authorList>
            <person name="Marton D."/>
            <person name="Farkas M."/>
            <person name="Bedics A."/>
            <person name="Toth E."/>
            <person name="Tancsics A."/>
            <person name="Boka K."/>
            <person name="Marati G."/>
            <person name="Kriszt B."/>
            <person name="Cserhati M."/>
        </authorList>
    </citation>
    <scope>NUCLEOTIDE SEQUENCE [LARGE SCALE GENOMIC DNA]</scope>
    <source>
        <strain evidence="6 7">JCM 18446</strain>
    </source>
</reference>
<dbReference type="Proteomes" id="UP001580430">
    <property type="component" value="Unassembled WGS sequence"/>
</dbReference>
<dbReference type="RefSeq" id="WP_375519537.1">
    <property type="nucleotide sequence ID" value="NZ_JBHIRY010000006.1"/>
</dbReference>
<dbReference type="InterPro" id="IPR011990">
    <property type="entry name" value="TPR-like_helical_dom_sf"/>
</dbReference>
<feature type="domain" description="J" evidence="5">
    <location>
        <begin position="25"/>
        <end position="84"/>
    </location>
</feature>
<name>A0ABV5BYK9_9BACL</name>
<evidence type="ECO:0000256" key="3">
    <source>
        <dbReference type="ARBA" id="ARBA00023186"/>
    </source>
</evidence>
<dbReference type="PRINTS" id="PR00625">
    <property type="entry name" value="JDOMAIN"/>
</dbReference>
<dbReference type="InterPro" id="IPR001623">
    <property type="entry name" value="DnaJ_domain"/>
</dbReference>
<accession>A0ABV5BYK9</accession>
<dbReference type="PANTHER" id="PTHR44145:SF3">
    <property type="entry name" value="DNAJ HOMOLOG SUBFAMILY A MEMBER 3, MITOCHONDRIAL"/>
    <property type="match status" value="1"/>
</dbReference>
<dbReference type="CDD" id="cd06257">
    <property type="entry name" value="DnaJ"/>
    <property type="match status" value="1"/>
</dbReference>
<dbReference type="InterPro" id="IPR036869">
    <property type="entry name" value="J_dom_sf"/>
</dbReference>
<protein>
    <submittedName>
        <fullName evidence="6">DnaJ domain-containing protein</fullName>
    </submittedName>
</protein>
<evidence type="ECO:0000313" key="6">
    <source>
        <dbReference type="EMBL" id="MFB5760364.1"/>
    </source>
</evidence>
<feature type="region of interest" description="Disordered" evidence="4">
    <location>
        <begin position="1"/>
        <end position="20"/>
    </location>
</feature>
<evidence type="ECO:0000256" key="4">
    <source>
        <dbReference type="SAM" id="MobiDB-lite"/>
    </source>
</evidence>
<gene>
    <name evidence="6" type="ORF">ACE5LO_08145</name>
</gene>
<dbReference type="PROSITE" id="PS50076">
    <property type="entry name" value="DNAJ_2"/>
    <property type="match status" value="1"/>
</dbReference>
<evidence type="ECO:0000256" key="2">
    <source>
        <dbReference type="ARBA" id="ARBA00023016"/>
    </source>
</evidence>
<keyword evidence="2" id="KW-0346">Stress response</keyword>
<evidence type="ECO:0000259" key="5">
    <source>
        <dbReference type="PROSITE" id="PS50076"/>
    </source>
</evidence>
<dbReference type="SMART" id="SM00271">
    <property type="entry name" value="DnaJ"/>
    <property type="match status" value="1"/>
</dbReference>
<evidence type="ECO:0000313" key="7">
    <source>
        <dbReference type="Proteomes" id="UP001580430"/>
    </source>
</evidence>
<sequence>MSRIDGIDHPGPGRRRKTKNPKVENYYKILGVRANAKAESIKKSYIQLVKQFPPEQHPEQFQQIRRAYETVGNPVKRKEYDFQRKYGGSVTKLLDEAYEWLERESLGKAETLFKKALELVPGTVSAHLGLAQIMLRQENLEQFQEQIRLLINNAKTEEDKERSYALAARLLYDFGYLDEALEWLHAMMEQYPDSSNAYAPLLTFIYQDLGRGEEAYTLIESSIPSEEEQQPEQFELFLNWIHVMIRVGKWQCWSRVQPRVRKFLKSIHDEDDRTIIREALLGACNDYMNTMDFRSAQLFTDLACYLDRRNEEASAAKKKIELYSKLNTELQRLPMDTNIPPDVSFQAARWFYSEFPGMEGLVHALLEMPNMFPETGDAEYIAGIRKLSTKYPLLYKHYQEQWNALCDEKSSTRRLKVL</sequence>
<dbReference type="PANTHER" id="PTHR44145">
    <property type="entry name" value="DNAJ HOMOLOG SUBFAMILY A MEMBER 3, MITOCHONDRIAL"/>
    <property type="match status" value="1"/>
</dbReference>
<organism evidence="6 7">
    <name type="scientific">Paenibacillus medicaginis</name>
    <dbReference type="NCBI Taxonomy" id="1470560"/>
    <lineage>
        <taxon>Bacteria</taxon>
        <taxon>Bacillati</taxon>
        <taxon>Bacillota</taxon>
        <taxon>Bacilli</taxon>
        <taxon>Bacillales</taxon>
        <taxon>Paenibacillaceae</taxon>
        <taxon>Paenibacillus</taxon>
    </lineage>
</organism>
<keyword evidence="1" id="KW-0235">DNA replication</keyword>
<evidence type="ECO:0000256" key="1">
    <source>
        <dbReference type="ARBA" id="ARBA00022705"/>
    </source>
</evidence>
<dbReference type="Pfam" id="PF00226">
    <property type="entry name" value="DnaJ"/>
    <property type="match status" value="1"/>
</dbReference>
<dbReference type="SUPFAM" id="SSF46565">
    <property type="entry name" value="Chaperone J-domain"/>
    <property type="match status" value="1"/>
</dbReference>
<keyword evidence="3" id="KW-0143">Chaperone</keyword>
<proteinExistence type="predicted"/>
<keyword evidence="7" id="KW-1185">Reference proteome</keyword>
<dbReference type="SUPFAM" id="SSF48452">
    <property type="entry name" value="TPR-like"/>
    <property type="match status" value="1"/>
</dbReference>